<dbReference type="InterPro" id="IPR051541">
    <property type="entry name" value="PTS_SugarTrans_NitroReg"/>
</dbReference>
<dbReference type="SUPFAM" id="SSF46955">
    <property type="entry name" value="Putative DNA-binding domain"/>
    <property type="match status" value="1"/>
</dbReference>
<dbReference type="PANTHER" id="PTHR47738">
    <property type="entry name" value="PTS SYSTEM FRUCTOSE-LIKE EIIA COMPONENT-RELATED"/>
    <property type="match status" value="1"/>
</dbReference>
<dbReference type="Proteomes" id="UP000557717">
    <property type="component" value="Unassembled WGS sequence"/>
</dbReference>
<evidence type="ECO:0000313" key="3">
    <source>
        <dbReference type="Proteomes" id="UP000557717"/>
    </source>
</evidence>
<sequence>MQPQVLNNELQPSDAITVGELAAAFGWSIRFIEGLVRGERLPAEEIDGQLRFHRDEVVDWLQQKIHILDSAHVSELENRIESELLDNGTFRTHRSDRLASRLPLRGIALDLEIESKTEVLRALVEIAAGTGHLHDRDHLLASLIDREELCSTALPGGVAICHPRRPISSSLDRQILCALRTAHPIEFGAENGEDTQLFFLHCAPDDRSHLHGLARLARVLHHGGTAAFLAANDPEHFKETLSYLEAGLSR</sequence>
<organism evidence="2 3">
    <name type="scientific">Haloferula luteola</name>
    <dbReference type="NCBI Taxonomy" id="595692"/>
    <lineage>
        <taxon>Bacteria</taxon>
        <taxon>Pseudomonadati</taxon>
        <taxon>Verrucomicrobiota</taxon>
        <taxon>Verrucomicrobiia</taxon>
        <taxon>Verrucomicrobiales</taxon>
        <taxon>Verrucomicrobiaceae</taxon>
        <taxon>Haloferula</taxon>
    </lineage>
</organism>
<dbReference type="AlphaFoldDB" id="A0A840UVC7"/>
<name>A0A840UVC7_9BACT</name>
<dbReference type="EMBL" id="JACHFD010000001">
    <property type="protein sequence ID" value="MBB5350147.1"/>
    <property type="molecule type" value="Genomic_DNA"/>
</dbReference>
<dbReference type="Pfam" id="PF00359">
    <property type="entry name" value="PTS_EIIA_2"/>
    <property type="match status" value="1"/>
</dbReference>
<dbReference type="PROSITE" id="PS51094">
    <property type="entry name" value="PTS_EIIA_TYPE_2"/>
    <property type="match status" value="1"/>
</dbReference>
<dbReference type="RefSeq" id="WP_184015216.1">
    <property type="nucleotide sequence ID" value="NZ_JACHFD010000001.1"/>
</dbReference>
<evidence type="ECO:0000313" key="2">
    <source>
        <dbReference type="EMBL" id="MBB5350147.1"/>
    </source>
</evidence>
<gene>
    <name evidence="2" type="ORF">HNR46_000368</name>
</gene>
<dbReference type="InterPro" id="IPR009061">
    <property type="entry name" value="DNA-bd_dom_put_sf"/>
</dbReference>
<dbReference type="InterPro" id="IPR016152">
    <property type="entry name" value="PTrfase/Anion_transptr"/>
</dbReference>
<proteinExistence type="predicted"/>
<reference evidence="2 3" key="1">
    <citation type="submission" date="2020-08" db="EMBL/GenBank/DDBJ databases">
        <title>Genomic Encyclopedia of Type Strains, Phase IV (KMG-IV): sequencing the most valuable type-strain genomes for metagenomic binning, comparative biology and taxonomic classification.</title>
        <authorList>
            <person name="Goeker M."/>
        </authorList>
    </citation>
    <scope>NUCLEOTIDE SEQUENCE [LARGE SCALE GENOMIC DNA]</scope>
    <source>
        <strain evidence="2 3">YC6886</strain>
    </source>
</reference>
<dbReference type="SUPFAM" id="SSF55804">
    <property type="entry name" value="Phoshotransferase/anion transport protein"/>
    <property type="match status" value="1"/>
</dbReference>
<accession>A0A840UVC7</accession>
<dbReference type="GO" id="GO:0030295">
    <property type="term" value="F:protein kinase activator activity"/>
    <property type="evidence" value="ECO:0007669"/>
    <property type="project" value="TreeGrafter"/>
</dbReference>
<keyword evidence="2" id="KW-0808">Transferase</keyword>
<dbReference type="Gene3D" id="3.40.930.10">
    <property type="entry name" value="Mannitol-specific EII, Chain A"/>
    <property type="match status" value="1"/>
</dbReference>
<evidence type="ECO:0000259" key="1">
    <source>
        <dbReference type="PROSITE" id="PS51094"/>
    </source>
</evidence>
<protein>
    <submittedName>
        <fullName evidence="2">Mannitol/fructose-specific phosphotransferase system IIA component (Ntr-type)</fullName>
    </submittedName>
</protein>
<comment type="caution">
    <text evidence="2">The sequence shown here is derived from an EMBL/GenBank/DDBJ whole genome shotgun (WGS) entry which is preliminary data.</text>
</comment>
<keyword evidence="3" id="KW-1185">Reference proteome</keyword>
<dbReference type="GO" id="GO:0016740">
    <property type="term" value="F:transferase activity"/>
    <property type="evidence" value="ECO:0007669"/>
    <property type="project" value="UniProtKB-KW"/>
</dbReference>
<dbReference type="InterPro" id="IPR002178">
    <property type="entry name" value="PTS_EIIA_type-2_dom"/>
</dbReference>
<feature type="domain" description="PTS EIIA type-2" evidence="1">
    <location>
        <begin position="100"/>
        <end position="247"/>
    </location>
</feature>
<dbReference type="PANTHER" id="PTHR47738:SF1">
    <property type="entry name" value="NITROGEN REGULATORY PROTEIN"/>
    <property type="match status" value="1"/>
</dbReference>